<accession>A0ABR0TYR7</accession>
<dbReference type="PANTHER" id="PTHR36898">
    <property type="entry name" value="OSJNBB0026I12.6 PROTEIN"/>
    <property type="match status" value="1"/>
</dbReference>
<evidence type="ECO:0000313" key="2">
    <source>
        <dbReference type="Proteomes" id="UP001318860"/>
    </source>
</evidence>
<protein>
    <submittedName>
        <fullName evidence="1">Uncharacterized protein</fullName>
    </submittedName>
</protein>
<dbReference type="InterPro" id="IPR023153">
    <property type="entry name" value="DarP_sf"/>
</dbReference>
<dbReference type="Gene3D" id="1.10.60.30">
    <property type="entry name" value="PSPTO4464-like domains"/>
    <property type="match status" value="1"/>
</dbReference>
<dbReference type="Pfam" id="PF04751">
    <property type="entry name" value="DarP"/>
    <property type="match status" value="1"/>
</dbReference>
<sequence>MAHVVRPLIRWPWWRHPHSTISHLISLRASSTRAATNVPFFAFFSTSYRQVHFSSRALKLRGVNSLPTLTRATMNSLIAAKQRRAATRESARLDEPCAGVWSLPAFHLLKSNAFLDLEQEVFDALMLVKRLGRDVKEGKRRQFNYIGTKILIADDKEEVEEEIVEVDEEENKKSCDTVSNTFSSSLITSKFAGSVPTSSPLISVEKKQMRSKVLLLHWEKLGTPWKVHSTLEYQANLEGNGKPDAATLNARRSLTRFLRDLAKQLPAE</sequence>
<dbReference type="EMBL" id="JABTTQ020003506">
    <property type="protein sequence ID" value="KAK6115216.1"/>
    <property type="molecule type" value="Genomic_DNA"/>
</dbReference>
<dbReference type="Proteomes" id="UP001318860">
    <property type="component" value="Unassembled WGS sequence"/>
</dbReference>
<dbReference type="InterPro" id="IPR006839">
    <property type="entry name" value="DarP"/>
</dbReference>
<name>A0ABR0TYR7_REHGL</name>
<keyword evidence="2" id="KW-1185">Reference proteome</keyword>
<comment type="caution">
    <text evidence="1">The sequence shown here is derived from an EMBL/GenBank/DDBJ whole genome shotgun (WGS) entry which is preliminary data.</text>
</comment>
<proteinExistence type="predicted"/>
<evidence type="ECO:0000313" key="1">
    <source>
        <dbReference type="EMBL" id="KAK6115216.1"/>
    </source>
</evidence>
<gene>
    <name evidence="1" type="ORF">DH2020_007485</name>
</gene>
<organism evidence="1 2">
    <name type="scientific">Rehmannia glutinosa</name>
    <name type="common">Chinese foxglove</name>
    <dbReference type="NCBI Taxonomy" id="99300"/>
    <lineage>
        <taxon>Eukaryota</taxon>
        <taxon>Viridiplantae</taxon>
        <taxon>Streptophyta</taxon>
        <taxon>Embryophyta</taxon>
        <taxon>Tracheophyta</taxon>
        <taxon>Spermatophyta</taxon>
        <taxon>Magnoliopsida</taxon>
        <taxon>eudicotyledons</taxon>
        <taxon>Gunneridae</taxon>
        <taxon>Pentapetalae</taxon>
        <taxon>asterids</taxon>
        <taxon>lamiids</taxon>
        <taxon>Lamiales</taxon>
        <taxon>Orobanchaceae</taxon>
        <taxon>Rehmannieae</taxon>
        <taxon>Rehmannia</taxon>
    </lineage>
</organism>
<dbReference type="PANTHER" id="PTHR36898:SF1">
    <property type="entry name" value="OS04G0250700 PROTEIN"/>
    <property type="match status" value="1"/>
</dbReference>
<dbReference type="SUPFAM" id="SSF158710">
    <property type="entry name" value="PSPTO4464-like"/>
    <property type="match status" value="1"/>
</dbReference>
<reference evidence="1 2" key="1">
    <citation type="journal article" date="2021" name="Comput. Struct. Biotechnol. J.">
        <title>De novo genome assembly of the potent medicinal plant Rehmannia glutinosa using nanopore technology.</title>
        <authorList>
            <person name="Ma L."/>
            <person name="Dong C."/>
            <person name="Song C."/>
            <person name="Wang X."/>
            <person name="Zheng X."/>
            <person name="Niu Y."/>
            <person name="Chen S."/>
            <person name="Feng W."/>
        </authorList>
    </citation>
    <scope>NUCLEOTIDE SEQUENCE [LARGE SCALE GENOMIC DNA]</scope>
    <source>
        <strain evidence="1">DH-2019</strain>
    </source>
</reference>